<dbReference type="InterPro" id="IPR040632">
    <property type="entry name" value="Sulfotransfer_4"/>
</dbReference>
<dbReference type="PANTHER" id="PTHR36978">
    <property type="entry name" value="P-LOOP CONTAINING NUCLEOTIDE TRIPHOSPHATE HYDROLASE"/>
    <property type="match status" value="1"/>
</dbReference>
<feature type="transmembrane region" description="Helical" evidence="1">
    <location>
        <begin position="217"/>
        <end position="240"/>
    </location>
</feature>
<proteinExistence type="predicted"/>
<reference evidence="2" key="1">
    <citation type="submission" date="2023-03" db="EMBL/GenBank/DDBJ databases">
        <title>Massive genome expansion in bonnet fungi (Mycena s.s.) driven by repeated elements and novel gene families across ecological guilds.</title>
        <authorList>
            <consortium name="Lawrence Berkeley National Laboratory"/>
            <person name="Harder C.B."/>
            <person name="Miyauchi S."/>
            <person name="Viragh M."/>
            <person name="Kuo A."/>
            <person name="Thoen E."/>
            <person name="Andreopoulos B."/>
            <person name="Lu D."/>
            <person name="Skrede I."/>
            <person name="Drula E."/>
            <person name="Henrissat B."/>
            <person name="Morin E."/>
            <person name="Kohler A."/>
            <person name="Barry K."/>
            <person name="LaButti K."/>
            <person name="Morin E."/>
            <person name="Salamov A."/>
            <person name="Lipzen A."/>
            <person name="Mereny Z."/>
            <person name="Hegedus B."/>
            <person name="Baldrian P."/>
            <person name="Stursova M."/>
            <person name="Weitz H."/>
            <person name="Taylor A."/>
            <person name="Grigoriev I.V."/>
            <person name="Nagy L.G."/>
            <person name="Martin F."/>
            <person name="Kauserud H."/>
        </authorList>
    </citation>
    <scope>NUCLEOTIDE SEQUENCE</scope>
    <source>
        <strain evidence="2">CBHHK067</strain>
    </source>
</reference>
<dbReference type="AlphaFoldDB" id="A0AAD7MA86"/>
<dbReference type="Proteomes" id="UP001221757">
    <property type="component" value="Unassembled WGS sequence"/>
</dbReference>
<keyword evidence="3" id="KW-1185">Reference proteome</keyword>
<comment type="caution">
    <text evidence="2">The sequence shown here is derived from an EMBL/GenBank/DDBJ whole genome shotgun (WGS) entry which is preliminary data.</text>
</comment>
<dbReference type="Gene3D" id="3.40.50.300">
    <property type="entry name" value="P-loop containing nucleotide triphosphate hydrolases"/>
    <property type="match status" value="1"/>
</dbReference>
<organism evidence="2 3">
    <name type="scientific">Mycena rosella</name>
    <name type="common">Pink bonnet</name>
    <name type="synonym">Agaricus rosellus</name>
    <dbReference type="NCBI Taxonomy" id="1033263"/>
    <lineage>
        <taxon>Eukaryota</taxon>
        <taxon>Fungi</taxon>
        <taxon>Dikarya</taxon>
        <taxon>Basidiomycota</taxon>
        <taxon>Agaricomycotina</taxon>
        <taxon>Agaricomycetes</taxon>
        <taxon>Agaricomycetidae</taxon>
        <taxon>Agaricales</taxon>
        <taxon>Marasmiineae</taxon>
        <taxon>Mycenaceae</taxon>
        <taxon>Mycena</taxon>
    </lineage>
</organism>
<accession>A0AAD7MA86</accession>
<dbReference type="PANTHER" id="PTHR36978:SF4">
    <property type="entry name" value="P-LOOP CONTAINING NUCLEOSIDE TRIPHOSPHATE HYDROLASE PROTEIN"/>
    <property type="match status" value="1"/>
</dbReference>
<name>A0AAD7MA86_MYCRO</name>
<keyword evidence="1" id="KW-1133">Transmembrane helix</keyword>
<sequence length="246" mass="27408">MPPPSAKVKPHSPQPLKIALETLGYVPTNHGWAVVYASPAELDMWIEAIRAKFYEEGAPYGRAEWDRLLGDFQAVSDVPHILFAEELIAAYPEAKVVLTTRSFESWWKSYEATICGGPEAHVPRYGKYQYLNRLCFAALFGTNTVTEDVARACFMAHYDEVRRLTPKGRLLEFEVKEGWAPLVTFLDKEAPATAFPRVNDTAQFLNTISAHRRAVSWAWASKIAGLTATVVAVAAMLGYLGNARMV</sequence>
<evidence type="ECO:0000313" key="3">
    <source>
        <dbReference type="Proteomes" id="UP001221757"/>
    </source>
</evidence>
<dbReference type="EMBL" id="JARKIE010000005">
    <property type="protein sequence ID" value="KAJ7707673.1"/>
    <property type="molecule type" value="Genomic_DNA"/>
</dbReference>
<keyword evidence="1" id="KW-0812">Transmembrane</keyword>
<keyword evidence="1" id="KW-0472">Membrane</keyword>
<dbReference type="Pfam" id="PF17784">
    <property type="entry name" value="Sulfotransfer_4"/>
    <property type="match status" value="1"/>
</dbReference>
<evidence type="ECO:0000256" key="1">
    <source>
        <dbReference type="SAM" id="Phobius"/>
    </source>
</evidence>
<protein>
    <submittedName>
        <fullName evidence="2">Uncharacterized protein</fullName>
    </submittedName>
</protein>
<evidence type="ECO:0000313" key="2">
    <source>
        <dbReference type="EMBL" id="KAJ7707673.1"/>
    </source>
</evidence>
<dbReference type="InterPro" id="IPR027417">
    <property type="entry name" value="P-loop_NTPase"/>
</dbReference>
<dbReference type="SUPFAM" id="SSF52540">
    <property type="entry name" value="P-loop containing nucleoside triphosphate hydrolases"/>
    <property type="match status" value="1"/>
</dbReference>
<gene>
    <name evidence="2" type="ORF">B0H17DRAFT_1156251</name>
</gene>